<proteinExistence type="predicted"/>
<dbReference type="Gramene" id="OPUNC06G15500.1">
    <property type="protein sequence ID" value="OPUNC06G15500.1"/>
    <property type="gene ID" value="OPUNC06G15500"/>
</dbReference>
<dbReference type="HOGENOM" id="CLU_2188241_0_0_1"/>
<dbReference type="AlphaFoldDB" id="A0A0E0LC85"/>
<name>A0A0E0LC85_ORYPU</name>
<sequence>MSGPDPGQISNDLTCYLGPSLIKQAKLTSLVTSGALGNALSDSESSSPSTPTSPAPRSPPTNTIVPSPSATAEPPSLEARPSTSASEIEKVATETFTLTGVEAMLSTFR</sequence>
<protein>
    <submittedName>
        <fullName evidence="2">Uncharacterized protein</fullName>
    </submittedName>
</protein>
<dbReference type="Proteomes" id="UP000026962">
    <property type="component" value="Chromosome 6"/>
</dbReference>
<feature type="region of interest" description="Disordered" evidence="1">
    <location>
        <begin position="37"/>
        <end position="88"/>
    </location>
</feature>
<feature type="compositionally biased region" description="Low complexity" evidence="1">
    <location>
        <begin position="41"/>
        <end position="50"/>
    </location>
</feature>
<reference evidence="2" key="1">
    <citation type="submission" date="2015-04" db="UniProtKB">
        <authorList>
            <consortium name="EnsemblPlants"/>
        </authorList>
    </citation>
    <scope>IDENTIFICATION</scope>
</reference>
<accession>A0A0E0LC85</accession>
<evidence type="ECO:0000313" key="2">
    <source>
        <dbReference type="EnsemblPlants" id="OPUNC06G15500.1"/>
    </source>
</evidence>
<organism evidence="2">
    <name type="scientific">Oryza punctata</name>
    <name type="common">Red rice</name>
    <dbReference type="NCBI Taxonomy" id="4537"/>
    <lineage>
        <taxon>Eukaryota</taxon>
        <taxon>Viridiplantae</taxon>
        <taxon>Streptophyta</taxon>
        <taxon>Embryophyta</taxon>
        <taxon>Tracheophyta</taxon>
        <taxon>Spermatophyta</taxon>
        <taxon>Magnoliopsida</taxon>
        <taxon>Liliopsida</taxon>
        <taxon>Poales</taxon>
        <taxon>Poaceae</taxon>
        <taxon>BOP clade</taxon>
        <taxon>Oryzoideae</taxon>
        <taxon>Oryzeae</taxon>
        <taxon>Oryzinae</taxon>
        <taxon>Oryza</taxon>
    </lineage>
</organism>
<evidence type="ECO:0000256" key="1">
    <source>
        <dbReference type="SAM" id="MobiDB-lite"/>
    </source>
</evidence>
<evidence type="ECO:0000313" key="3">
    <source>
        <dbReference type="Proteomes" id="UP000026962"/>
    </source>
</evidence>
<keyword evidence="3" id="KW-1185">Reference proteome</keyword>
<reference evidence="2" key="2">
    <citation type="submission" date="2018-05" db="EMBL/GenBank/DDBJ databases">
        <title>OpunRS2 (Oryza punctata Reference Sequence Version 2).</title>
        <authorList>
            <person name="Zhang J."/>
            <person name="Kudrna D."/>
            <person name="Lee S."/>
            <person name="Talag J."/>
            <person name="Welchert J."/>
            <person name="Wing R.A."/>
        </authorList>
    </citation>
    <scope>NUCLEOTIDE SEQUENCE [LARGE SCALE GENOMIC DNA]</scope>
</reference>
<dbReference type="EnsemblPlants" id="OPUNC06G15500.1">
    <property type="protein sequence ID" value="OPUNC06G15500.1"/>
    <property type="gene ID" value="OPUNC06G15500"/>
</dbReference>